<dbReference type="EMBL" id="JBGBPQ010000008">
    <property type="protein sequence ID" value="KAL1520731.1"/>
    <property type="molecule type" value="Genomic_DNA"/>
</dbReference>
<evidence type="ECO:0000256" key="7">
    <source>
        <dbReference type="SAM" id="Phobius"/>
    </source>
</evidence>
<reference evidence="9 10" key="1">
    <citation type="journal article" date="2024" name="Science">
        <title>Giant polyketide synthase enzymes in the biosynthesis of giant marine polyether toxins.</title>
        <authorList>
            <person name="Fallon T.R."/>
            <person name="Shende V.V."/>
            <person name="Wierzbicki I.H."/>
            <person name="Pendleton A.L."/>
            <person name="Watervoot N.F."/>
            <person name="Auber R.P."/>
            <person name="Gonzalez D.J."/>
            <person name="Wisecaver J.H."/>
            <person name="Moore B.S."/>
        </authorList>
    </citation>
    <scope>NUCLEOTIDE SEQUENCE [LARGE SCALE GENOMIC DNA]</scope>
    <source>
        <strain evidence="9 10">12B1</strain>
    </source>
</reference>
<dbReference type="GO" id="GO:0030246">
    <property type="term" value="F:carbohydrate binding"/>
    <property type="evidence" value="ECO:0007669"/>
    <property type="project" value="InterPro"/>
</dbReference>
<dbReference type="EC" id="3.2.1.23" evidence="3"/>
<keyword evidence="7" id="KW-1133">Transmembrane helix</keyword>
<keyword evidence="7" id="KW-0812">Transmembrane</keyword>
<dbReference type="PROSITE" id="PS00719">
    <property type="entry name" value="GLYCOSYL_HYDROL_F2_1"/>
    <property type="match status" value="1"/>
</dbReference>
<dbReference type="GO" id="GO:0009341">
    <property type="term" value="C:beta-galactosidase complex"/>
    <property type="evidence" value="ECO:0007669"/>
    <property type="project" value="InterPro"/>
</dbReference>
<organism evidence="9 10">
    <name type="scientific">Prymnesium parvum</name>
    <name type="common">Toxic golden alga</name>
    <dbReference type="NCBI Taxonomy" id="97485"/>
    <lineage>
        <taxon>Eukaryota</taxon>
        <taxon>Haptista</taxon>
        <taxon>Haptophyta</taxon>
        <taxon>Prymnesiophyceae</taxon>
        <taxon>Prymnesiales</taxon>
        <taxon>Prymnesiaceae</taxon>
        <taxon>Prymnesium</taxon>
    </lineage>
</organism>
<dbReference type="Pfam" id="PF02836">
    <property type="entry name" value="Glyco_hydro_2_C"/>
    <property type="match status" value="1"/>
</dbReference>
<dbReference type="Gene3D" id="2.60.40.10">
    <property type="entry name" value="Immunoglobulins"/>
    <property type="match status" value="2"/>
</dbReference>
<comment type="catalytic activity">
    <reaction evidence="1">
        <text>Hydrolysis of terminal non-reducing beta-D-galactose residues in beta-D-galactosides.</text>
        <dbReference type="EC" id="3.2.1.23"/>
    </reaction>
</comment>
<dbReference type="Proteomes" id="UP001515480">
    <property type="component" value="Unassembled WGS sequence"/>
</dbReference>
<dbReference type="InterPro" id="IPR017853">
    <property type="entry name" value="GH"/>
</dbReference>
<comment type="caution">
    <text evidence="9">The sequence shown here is derived from an EMBL/GenBank/DDBJ whole genome shotgun (WGS) entry which is preliminary data.</text>
</comment>
<dbReference type="SUPFAM" id="SSF74650">
    <property type="entry name" value="Galactose mutarotase-like"/>
    <property type="match status" value="1"/>
</dbReference>
<dbReference type="InterPro" id="IPR032312">
    <property type="entry name" value="LacZ_4"/>
</dbReference>
<dbReference type="InterPro" id="IPR006101">
    <property type="entry name" value="Glyco_hydro_2"/>
</dbReference>
<sequence length="1211" mass="131044">MDEWADPSRVGEGRRPMHTPLHAYESAAQALATGVVDRALHSPSRWRLPLSPAAWRFHFAPCLDAAPALVPGRGFAPAAWTQLEVPLSWELAGHGAPQYTNVRYPPPLDVWRAPHVGRANPVGSYERSFVVPEEWEGRRVVLQLDGVSCAATVFVDGLRVGYSQDSKLPAEFDITRALEGGGGGRVAGEHCVSVRVMKWSDGSYLEDQDQWWLSGIQRHVCVYSKPRHLAIANYAYSFDGEAVRVRAACEGDAKPSELHEYALFASLHGPALLTPAEPPPRRAMVWRVPLPLAASETAQPPEAPAAARGLMGSFAFEASAEVAMDAPALWTAETPHLYTLLLELRRRRSGGGGACECDGWCEACSEAVDVEACFAGLRTVTISDGLLRLNGTPLTLCGVNRHEHCPRGGKAVGWGTMLTDARLIKQHSFNAVRCSHYPNDSRWYELCDALGLYLVDEANIETHGFAYTGDEGALAKRPAWAHAFMERLARMVQRDHNHPSVLIWSLGNEAGYGPTHDAMAAWCRAHEPSRPVQYESCGGNACTDIVCPMYPSERTLRLLATRAGQCASSFACGQPEPTRAFPAARHASVRPLVPCEYAHGMGNSTGNLREWWELFDELPACQGGFMWDWVDQGLGEAGDWRYGGDFGEAMHDARFCLNGLVFPDRTPHPGLLEAKAAMAPLSLSLASFAWADGAALVGVRLASRYAFVDTAHLLAAFTLLVDGEPIGEANLRLDGRATVPPRGEVRLDLRLALRPPRPSCHSLHPPSLYLRADFSLARRMAWADEGHSVALVQCAIPHPLPPSLAPPPPPPPAAPLPASSFEESEHAFELAAARVSLRLCRRTAELSLRLDGEALLEGGSLSLWRAPTDNDEGCALNALCHPRRDSIAQMVWWLRVGVSFAAAAPPWLLSAAWSTASLWRRDGLDALSRRLVSASSPSACRLDCVVDYTAPSGARRATHTLRLSLLPCGALVAASEATVLSSADCLPRVGLAFTLPAPLARAAWLGDGPHENYPDRRLAAVHGRHEASADELYTPYIFPSENGARAAAWVALHSARAGVWVGAARPAAFSFSAQRYSAAQLAAAAHQADLTPAEGTHVHVDAAICGVGGDTGWSPSVRAPYRVPPGTYRWVIVLRPFGAEEELRAAPQLPERWERDLCPWGEGAPAYAPLRWRQRAAVRLAAFRALASPLLAALLVVLIALAVRGLRGVTG</sequence>
<dbReference type="SUPFAM" id="SSF49303">
    <property type="entry name" value="beta-Galactosidase/glucuronidase domain"/>
    <property type="match status" value="2"/>
</dbReference>
<keyword evidence="7" id="KW-0472">Membrane</keyword>
<dbReference type="InterPro" id="IPR036156">
    <property type="entry name" value="Beta-gal/glucu_dom_sf"/>
</dbReference>
<evidence type="ECO:0000256" key="3">
    <source>
        <dbReference type="ARBA" id="ARBA00012756"/>
    </source>
</evidence>
<evidence type="ECO:0000256" key="5">
    <source>
        <dbReference type="ARBA" id="ARBA00023295"/>
    </source>
</evidence>
<dbReference type="InterPro" id="IPR011013">
    <property type="entry name" value="Gal_mutarotase_sf_dom"/>
</dbReference>
<dbReference type="PANTHER" id="PTHR46323">
    <property type="entry name" value="BETA-GALACTOSIDASE"/>
    <property type="match status" value="1"/>
</dbReference>
<feature type="domain" description="Beta galactosidase small chain/" evidence="8">
    <location>
        <begin position="829"/>
        <end position="1135"/>
    </location>
</feature>
<dbReference type="AlphaFoldDB" id="A0AB34JFX9"/>
<dbReference type="InterPro" id="IPR004199">
    <property type="entry name" value="B-gal_small/dom_5"/>
</dbReference>
<proteinExistence type="inferred from homology"/>
<keyword evidence="4" id="KW-0378">Hydrolase</keyword>
<dbReference type="Gene3D" id="2.60.120.260">
    <property type="entry name" value="Galactose-binding domain-like"/>
    <property type="match status" value="1"/>
</dbReference>
<dbReference type="InterPro" id="IPR006103">
    <property type="entry name" value="Glyco_hydro_2_cat"/>
</dbReference>
<evidence type="ECO:0000256" key="6">
    <source>
        <dbReference type="ARBA" id="ARBA00032230"/>
    </source>
</evidence>
<dbReference type="InterPro" id="IPR006104">
    <property type="entry name" value="Glyco_hydro_2_N"/>
</dbReference>
<dbReference type="InterPro" id="IPR008979">
    <property type="entry name" value="Galactose-bd-like_sf"/>
</dbReference>
<dbReference type="Pfam" id="PF16353">
    <property type="entry name" value="LacZ_4"/>
    <property type="match status" value="1"/>
</dbReference>
<evidence type="ECO:0000256" key="1">
    <source>
        <dbReference type="ARBA" id="ARBA00001412"/>
    </source>
</evidence>
<gene>
    <name evidence="9" type="ORF">AB1Y20_022299</name>
</gene>
<evidence type="ECO:0000313" key="10">
    <source>
        <dbReference type="Proteomes" id="UP001515480"/>
    </source>
</evidence>
<dbReference type="Gene3D" id="3.20.20.80">
    <property type="entry name" value="Glycosidases"/>
    <property type="match status" value="1"/>
</dbReference>
<keyword evidence="5" id="KW-0326">Glycosidase</keyword>
<evidence type="ECO:0000256" key="4">
    <source>
        <dbReference type="ARBA" id="ARBA00022801"/>
    </source>
</evidence>
<dbReference type="InterPro" id="IPR050347">
    <property type="entry name" value="Bact_Beta-galactosidase"/>
</dbReference>
<dbReference type="Pfam" id="PF02837">
    <property type="entry name" value="Glyco_hydro_2_N"/>
    <property type="match status" value="1"/>
</dbReference>
<evidence type="ECO:0000256" key="2">
    <source>
        <dbReference type="ARBA" id="ARBA00007401"/>
    </source>
</evidence>
<dbReference type="Gene3D" id="2.70.98.10">
    <property type="match status" value="1"/>
</dbReference>
<dbReference type="SUPFAM" id="SSF49785">
    <property type="entry name" value="Galactose-binding domain-like"/>
    <property type="match status" value="1"/>
</dbReference>
<dbReference type="PANTHER" id="PTHR46323:SF2">
    <property type="entry name" value="BETA-GALACTOSIDASE"/>
    <property type="match status" value="1"/>
</dbReference>
<evidence type="ECO:0000313" key="9">
    <source>
        <dbReference type="EMBL" id="KAL1520731.1"/>
    </source>
</evidence>
<evidence type="ECO:0000259" key="8">
    <source>
        <dbReference type="SMART" id="SM01038"/>
    </source>
</evidence>
<protein>
    <recommendedName>
        <fullName evidence="3">beta-galactosidase</fullName>
        <ecNumber evidence="3">3.2.1.23</ecNumber>
    </recommendedName>
    <alternativeName>
        <fullName evidence="6">Lactase</fullName>
    </alternativeName>
</protein>
<dbReference type="InterPro" id="IPR014718">
    <property type="entry name" value="GH-type_carb-bd"/>
</dbReference>
<comment type="similarity">
    <text evidence="2">Belongs to the glycosyl hydrolase 2 family.</text>
</comment>
<feature type="transmembrane region" description="Helical" evidence="7">
    <location>
        <begin position="1181"/>
        <end position="1203"/>
    </location>
</feature>
<dbReference type="SMART" id="SM01038">
    <property type="entry name" value="Bgal_small_N"/>
    <property type="match status" value="1"/>
</dbReference>
<dbReference type="SUPFAM" id="SSF51445">
    <property type="entry name" value="(Trans)glycosidases"/>
    <property type="match status" value="1"/>
</dbReference>
<name>A0AB34JFX9_PRYPA</name>
<dbReference type="Pfam" id="PF02929">
    <property type="entry name" value="Bgal_small_N"/>
    <property type="match status" value="1"/>
</dbReference>
<dbReference type="InterPro" id="IPR023230">
    <property type="entry name" value="Glyco_hydro_2_CS"/>
</dbReference>
<dbReference type="InterPro" id="IPR013783">
    <property type="entry name" value="Ig-like_fold"/>
</dbReference>
<dbReference type="GO" id="GO:0005990">
    <property type="term" value="P:lactose catabolic process"/>
    <property type="evidence" value="ECO:0007669"/>
    <property type="project" value="TreeGrafter"/>
</dbReference>
<accession>A0AB34JFX9</accession>
<keyword evidence="10" id="KW-1185">Reference proteome</keyword>
<dbReference type="GO" id="GO:0004565">
    <property type="term" value="F:beta-galactosidase activity"/>
    <property type="evidence" value="ECO:0007669"/>
    <property type="project" value="UniProtKB-EC"/>
</dbReference>
<dbReference type="PRINTS" id="PR00132">
    <property type="entry name" value="GLHYDRLASE2"/>
</dbReference>